<dbReference type="PANTHER" id="PTHR30093">
    <property type="entry name" value="GENERAL SECRETION PATHWAY PROTEIN G"/>
    <property type="match status" value="1"/>
</dbReference>
<evidence type="ECO:0000313" key="2">
    <source>
        <dbReference type="EMBL" id="QDT31071.1"/>
    </source>
</evidence>
<dbReference type="SUPFAM" id="SSF54523">
    <property type="entry name" value="Pili subunits"/>
    <property type="match status" value="1"/>
</dbReference>
<reference evidence="2 3" key="1">
    <citation type="submission" date="2019-02" db="EMBL/GenBank/DDBJ databases">
        <title>Deep-cultivation of Planctomycetes and their phenomic and genomic characterization uncovers novel biology.</title>
        <authorList>
            <person name="Wiegand S."/>
            <person name="Jogler M."/>
            <person name="Boedeker C."/>
            <person name="Pinto D."/>
            <person name="Vollmers J."/>
            <person name="Rivas-Marin E."/>
            <person name="Kohn T."/>
            <person name="Peeters S.H."/>
            <person name="Heuer A."/>
            <person name="Rast P."/>
            <person name="Oberbeckmann S."/>
            <person name="Bunk B."/>
            <person name="Jeske O."/>
            <person name="Meyerdierks A."/>
            <person name="Storesund J.E."/>
            <person name="Kallscheuer N."/>
            <person name="Luecker S."/>
            <person name="Lage O.M."/>
            <person name="Pohl T."/>
            <person name="Merkel B.J."/>
            <person name="Hornburger P."/>
            <person name="Mueller R.-W."/>
            <person name="Bruemmer F."/>
            <person name="Labrenz M."/>
            <person name="Spormann A.M."/>
            <person name="Op den Camp H."/>
            <person name="Overmann J."/>
            <person name="Amann R."/>
            <person name="Jetten M.S.M."/>
            <person name="Mascher T."/>
            <person name="Medema M.H."/>
            <person name="Devos D.P."/>
            <person name="Kaster A.-K."/>
            <person name="Ovreas L."/>
            <person name="Rohde M."/>
            <person name="Galperin M.Y."/>
            <person name="Jogler C."/>
        </authorList>
    </citation>
    <scope>NUCLEOTIDE SEQUENCE [LARGE SCALE GENOMIC DNA]</scope>
    <source>
        <strain evidence="2 3">Mal48</strain>
    </source>
</reference>
<dbReference type="AlphaFoldDB" id="A0A517QHG8"/>
<dbReference type="OrthoDB" id="255848at2"/>
<dbReference type="Gene3D" id="3.30.700.10">
    <property type="entry name" value="Glycoprotein, Type 4 Pilin"/>
    <property type="match status" value="1"/>
</dbReference>
<dbReference type="EMBL" id="CP036267">
    <property type="protein sequence ID" value="QDT31071.1"/>
    <property type="molecule type" value="Genomic_DNA"/>
</dbReference>
<dbReference type="InterPro" id="IPR027558">
    <property type="entry name" value="Pre_pil_HX9DG_C"/>
</dbReference>
<dbReference type="Proteomes" id="UP000315724">
    <property type="component" value="Chromosome"/>
</dbReference>
<dbReference type="InterPro" id="IPR012902">
    <property type="entry name" value="N_methyl_site"/>
</dbReference>
<accession>A0A517QHG8</accession>
<protein>
    <submittedName>
        <fullName evidence="2">Type II secretion system protein G</fullName>
    </submittedName>
</protein>
<dbReference type="InterPro" id="IPR011453">
    <property type="entry name" value="DUF1559"/>
</dbReference>
<dbReference type="RefSeq" id="WP_145195382.1">
    <property type="nucleotide sequence ID" value="NZ_CP036267.1"/>
</dbReference>
<gene>
    <name evidence="2" type="primary">xcpT_1</name>
    <name evidence="2" type="ORF">Mal48_03020</name>
</gene>
<sequence>MSARRKKGFTLIELLVVIAIIAILVALLLPAVQQAREAARRSSCKNNMKQIGLALHNYHDVHGCFPSGWIGVQNGMANPEGESGFGWGTMLLPFLDQAPLYNQFNFSFPMDAAPNRQFLNSSLSTYQCPSDPKPDVFTIQDRNGADIELATFNYPAVFGTVELHGCENAPGTAPVTSSGQCVSDGAFFHNSKIRFRDFTDGSSSTIIVGERTTFTDTTTGEKFYGTWSGALPEVEEEIARMVGHAEHPPNFHHHPEDFGSSHVGGAQFVLGDGHVVFISENIDEGVFQSLATRSGGEVISDF</sequence>
<dbReference type="KEGG" id="tpol:Mal48_03020"/>
<dbReference type="PANTHER" id="PTHR30093:SF2">
    <property type="entry name" value="TYPE II SECRETION SYSTEM PROTEIN H"/>
    <property type="match status" value="1"/>
</dbReference>
<keyword evidence="3" id="KW-1185">Reference proteome</keyword>
<dbReference type="Pfam" id="PF07963">
    <property type="entry name" value="N_methyl"/>
    <property type="match status" value="1"/>
</dbReference>
<dbReference type="NCBIfam" id="TIGR04294">
    <property type="entry name" value="pre_pil_HX9DG"/>
    <property type="match status" value="1"/>
</dbReference>
<feature type="domain" description="DUF1559" evidence="1">
    <location>
        <begin position="33"/>
        <end position="284"/>
    </location>
</feature>
<evidence type="ECO:0000313" key="3">
    <source>
        <dbReference type="Proteomes" id="UP000315724"/>
    </source>
</evidence>
<dbReference type="InterPro" id="IPR045584">
    <property type="entry name" value="Pilin-like"/>
</dbReference>
<proteinExistence type="predicted"/>
<evidence type="ECO:0000259" key="1">
    <source>
        <dbReference type="Pfam" id="PF07596"/>
    </source>
</evidence>
<dbReference type="Pfam" id="PF07596">
    <property type="entry name" value="SBP_bac_10"/>
    <property type="match status" value="1"/>
</dbReference>
<organism evidence="2 3">
    <name type="scientific">Thalassoglobus polymorphus</name>
    <dbReference type="NCBI Taxonomy" id="2527994"/>
    <lineage>
        <taxon>Bacteria</taxon>
        <taxon>Pseudomonadati</taxon>
        <taxon>Planctomycetota</taxon>
        <taxon>Planctomycetia</taxon>
        <taxon>Planctomycetales</taxon>
        <taxon>Planctomycetaceae</taxon>
        <taxon>Thalassoglobus</taxon>
    </lineage>
</organism>
<dbReference type="PROSITE" id="PS00409">
    <property type="entry name" value="PROKAR_NTER_METHYL"/>
    <property type="match status" value="1"/>
</dbReference>
<name>A0A517QHG8_9PLAN</name>
<dbReference type="NCBIfam" id="TIGR02532">
    <property type="entry name" value="IV_pilin_GFxxxE"/>
    <property type="match status" value="1"/>
</dbReference>